<accession>A0A6G1KVI3</accession>
<protein>
    <submittedName>
        <fullName evidence="2">Uncharacterized protein</fullName>
    </submittedName>
</protein>
<dbReference type="Proteomes" id="UP000799436">
    <property type="component" value="Unassembled WGS sequence"/>
</dbReference>
<evidence type="ECO:0000313" key="3">
    <source>
        <dbReference type="Proteomes" id="UP000799436"/>
    </source>
</evidence>
<evidence type="ECO:0000256" key="1">
    <source>
        <dbReference type="SAM" id="MobiDB-lite"/>
    </source>
</evidence>
<name>A0A6G1KVI3_9PEZI</name>
<feature type="compositionally biased region" description="Polar residues" evidence="1">
    <location>
        <begin position="1"/>
        <end position="11"/>
    </location>
</feature>
<gene>
    <name evidence="2" type="ORF">EJ03DRAFT_339630</name>
</gene>
<feature type="compositionally biased region" description="Basic and acidic residues" evidence="1">
    <location>
        <begin position="13"/>
        <end position="35"/>
    </location>
</feature>
<keyword evidence="3" id="KW-1185">Reference proteome</keyword>
<proteinExistence type="predicted"/>
<dbReference type="EMBL" id="ML995914">
    <property type="protein sequence ID" value="KAF2764651.1"/>
    <property type="molecule type" value="Genomic_DNA"/>
</dbReference>
<sequence>MLTSNPLSSSPREIVRKSFDNDNNKDKVEPPPWRDESEDQATQYRILRLPILDVTPIALQPVYARNAGRAVVTDAGFQTEWLSQKPNEGAAFLGSANPRRSVTSSSAVAKARSMDLSMVVCVRTSQRHFCLPKDSCQKSKLKYVACLWIEAIGAATQILE</sequence>
<dbReference type="AlphaFoldDB" id="A0A6G1KVI3"/>
<feature type="region of interest" description="Disordered" evidence="1">
    <location>
        <begin position="1"/>
        <end position="39"/>
    </location>
</feature>
<evidence type="ECO:0000313" key="2">
    <source>
        <dbReference type="EMBL" id="KAF2764651.1"/>
    </source>
</evidence>
<organism evidence="2 3">
    <name type="scientific">Teratosphaeria nubilosa</name>
    <dbReference type="NCBI Taxonomy" id="161662"/>
    <lineage>
        <taxon>Eukaryota</taxon>
        <taxon>Fungi</taxon>
        <taxon>Dikarya</taxon>
        <taxon>Ascomycota</taxon>
        <taxon>Pezizomycotina</taxon>
        <taxon>Dothideomycetes</taxon>
        <taxon>Dothideomycetidae</taxon>
        <taxon>Mycosphaerellales</taxon>
        <taxon>Teratosphaeriaceae</taxon>
        <taxon>Teratosphaeria</taxon>
    </lineage>
</organism>
<reference evidence="2" key="1">
    <citation type="journal article" date="2020" name="Stud. Mycol.">
        <title>101 Dothideomycetes genomes: a test case for predicting lifestyles and emergence of pathogens.</title>
        <authorList>
            <person name="Haridas S."/>
            <person name="Albert R."/>
            <person name="Binder M."/>
            <person name="Bloem J."/>
            <person name="Labutti K."/>
            <person name="Salamov A."/>
            <person name="Andreopoulos B."/>
            <person name="Baker S."/>
            <person name="Barry K."/>
            <person name="Bills G."/>
            <person name="Bluhm B."/>
            <person name="Cannon C."/>
            <person name="Castanera R."/>
            <person name="Culley D."/>
            <person name="Daum C."/>
            <person name="Ezra D."/>
            <person name="Gonzalez J."/>
            <person name="Henrissat B."/>
            <person name="Kuo A."/>
            <person name="Liang C."/>
            <person name="Lipzen A."/>
            <person name="Lutzoni F."/>
            <person name="Magnuson J."/>
            <person name="Mondo S."/>
            <person name="Nolan M."/>
            <person name="Ohm R."/>
            <person name="Pangilinan J."/>
            <person name="Park H.-J."/>
            <person name="Ramirez L."/>
            <person name="Alfaro M."/>
            <person name="Sun H."/>
            <person name="Tritt A."/>
            <person name="Yoshinaga Y."/>
            <person name="Zwiers L.-H."/>
            <person name="Turgeon B."/>
            <person name="Goodwin S."/>
            <person name="Spatafora J."/>
            <person name="Crous P."/>
            <person name="Grigoriev I."/>
        </authorList>
    </citation>
    <scope>NUCLEOTIDE SEQUENCE</scope>
    <source>
        <strain evidence="2">CBS 116005</strain>
    </source>
</reference>